<dbReference type="InterPro" id="IPR003358">
    <property type="entry name" value="tRNA_(Gua-N-7)_MeTrfase_Trmb"/>
</dbReference>
<dbReference type="GO" id="GO:0008176">
    <property type="term" value="F:tRNA (guanine(46)-N7)-methyltransferase activity"/>
    <property type="evidence" value="ECO:0007669"/>
    <property type="project" value="UniProtKB-EC"/>
</dbReference>
<feature type="binding site" evidence="7">
    <location>
        <position position="159"/>
    </location>
    <ligand>
        <name>substrate</name>
    </ligand>
</feature>
<dbReference type="InterPro" id="IPR029063">
    <property type="entry name" value="SAM-dependent_MTases_sf"/>
</dbReference>
<evidence type="ECO:0000256" key="1">
    <source>
        <dbReference type="ARBA" id="ARBA00000142"/>
    </source>
</evidence>
<dbReference type="SUPFAM" id="SSF53335">
    <property type="entry name" value="S-adenosyl-L-methionine-dependent methyltransferases"/>
    <property type="match status" value="1"/>
</dbReference>
<dbReference type="CDD" id="cd02440">
    <property type="entry name" value="AdoMet_MTases"/>
    <property type="match status" value="1"/>
</dbReference>
<feature type="binding site" evidence="7">
    <location>
        <position position="132"/>
    </location>
    <ligand>
        <name>S-adenosyl-L-methionine</name>
        <dbReference type="ChEBI" id="CHEBI:59789"/>
    </ligand>
</feature>
<comment type="caution">
    <text evidence="7">Lacks conserved residue(s) required for the propagation of feature annotation.</text>
</comment>
<comment type="similarity">
    <text evidence="7">Belongs to the class I-like SAM-binding methyltransferase superfamily. TrmB family.</text>
</comment>
<dbReference type="HAMAP" id="MF_01057">
    <property type="entry name" value="tRNA_methyltr_TrmB"/>
    <property type="match status" value="1"/>
</dbReference>
<comment type="function">
    <text evidence="2 7">Catalyzes the formation of N(7)-methylguanine at position 46 (m7G46) in tRNA.</text>
</comment>
<evidence type="ECO:0000256" key="7">
    <source>
        <dbReference type="HAMAP-Rule" id="MF_01057"/>
    </source>
</evidence>
<sequence>MTVAMMLENATPNPAIGQPAERSDAALPKRRVRSFVLRQGRLTAAQRQALETLWPSYGLPSDQPFDAGTVFGRTAPVVVEIGFGDGEVLAQMAATDPDTNYLGIEVHRPGIGHLLLRLQALGLSNVRIYCADAVDILTHNIANHSLDAINLFFPDPWPKKRHHKRRLVTPDFIRLVAAKLKAGGTFHAATDWEDYALQMLKVLQGCQELENIGAGTTPFAAPGIHRPRTKFELRGERLGHSVWELVFRRR</sequence>
<evidence type="ECO:0000313" key="9">
    <source>
        <dbReference type="Proteomes" id="UP001497493"/>
    </source>
</evidence>
<organism evidence="8 9">
    <name type="scientific">Candidatus Methylocalor cossyra</name>
    <dbReference type="NCBI Taxonomy" id="3108543"/>
    <lineage>
        <taxon>Bacteria</taxon>
        <taxon>Pseudomonadati</taxon>
        <taxon>Pseudomonadota</taxon>
        <taxon>Gammaproteobacteria</taxon>
        <taxon>Methylococcales</taxon>
        <taxon>Methylococcaceae</taxon>
        <taxon>Candidatus Methylocalor</taxon>
    </lineage>
</organism>
<evidence type="ECO:0000256" key="4">
    <source>
        <dbReference type="ARBA" id="ARBA00022679"/>
    </source>
</evidence>
<feature type="binding site" evidence="7">
    <location>
        <position position="80"/>
    </location>
    <ligand>
        <name>S-adenosyl-L-methionine</name>
        <dbReference type="ChEBI" id="CHEBI:59789"/>
    </ligand>
</feature>
<dbReference type="EMBL" id="OZ026884">
    <property type="protein sequence ID" value="CAL1239225.1"/>
    <property type="molecule type" value="Genomic_DNA"/>
</dbReference>
<evidence type="ECO:0000313" key="8">
    <source>
        <dbReference type="EMBL" id="CAL1239225.1"/>
    </source>
</evidence>
<dbReference type="PANTHER" id="PTHR23417:SF14">
    <property type="entry name" value="PENTACOTRIPEPTIDE-REPEAT REGION OF PRORP DOMAIN-CONTAINING PROTEIN"/>
    <property type="match status" value="1"/>
</dbReference>
<dbReference type="PROSITE" id="PS51625">
    <property type="entry name" value="SAM_MT_TRMB"/>
    <property type="match status" value="1"/>
</dbReference>
<dbReference type="PANTHER" id="PTHR23417">
    <property type="entry name" value="3-DEOXY-D-MANNO-OCTULOSONIC-ACID TRANSFERASE/TRNA GUANINE-N 7 - -METHYLTRANSFERASE"/>
    <property type="match status" value="1"/>
</dbReference>
<feature type="binding site" evidence="7">
    <location>
        <position position="155"/>
    </location>
    <ligand>
        <name>S-adenosyl-L-methionine</name>
        <dbReference type="ChEBI" id="CHEBI:59789"/>
    </ligand>
</feature>
<comment type="catalytic activity">
    <reaction evidence="1 7">
        <text>guanosine(46) in tRNA + S-adenosyl-L-methionine = N(7)-methylguanosine(46) in tRNA + S-adenosyl-L-homocysteine</text>
        <dbReference type="Rhea" id="RHEA:42708"/>
        <dbReference type="Rhea" id="RHEA-COMP:10188"/>
        <dbReference type="Rhea" id="RHEA-COMP:10189"/>
        <dbReference type="ChEBI" id="CHEBI:57856"/>
        <dbReference type="ChEBI" id="CHEBI:59789"/>
        <dbReference type="ChEBI" id="CHEBI:74269"/>
        <dbReference type="ChEBI" id="CHEBI:74480"/>
        <dbReference type="EC" id="2.1.1.33"/>
    </reaction>
</comment>
<evidence type="ECO:0000256" key="5">
    <source>
        <dbReference type="ARBA" id="ARBA00022691"/>
    </source>
</evidence>
<dbReference type="EC" id="2.1.1.33" evidence="7"/>
<gene>
    <name evidence="8" type="primary">trmI</name>
    <name evidence="7" type="synonym">trmB</name>
    <name evidence="8" type="ORF">MECH1_V1_0449</name>
</gene>
<dbReference type="Proteomes" id="UP001497493">
    <property type="component" value="Chromosome"/>
</dbReference>
<comment type="pathway">
    <text evidence="7">tRNA modification; N(7)-methylguanine-tRNA biosynthesis.</text>
</comment>
<dbReference type="NCBIfam" id="TIGR00091">
    <property type="entry name" value="tRNA (guanosine(46)-N7)-methyltransferase TrmB"/>
    <property type="match status" value="1"/>
</dbReference>
<keyword evidence="9" id="KW-1185">Reference proteome</keyword>
<keyword evidence="3 7" id="KW-0489">Methyltransferase</keyword>
<name>A0ABM9NF65_9GAMM</name>
<evidence type="ECO:0000256" key="6">
    <source>
        <dbReference type="ARBA" id="ARBA00022694"/>
    </source>
</evidence>
<feature type="binding site" evidence="7">
    <location>
        <position position="105"/>
    </location>
    <ligand>
        <name>S-adenosyl-L-methionine</name>
        <dbReference type="ChEBI" id="CHEBI:59789"/>
    </ligand>
</feature>
<protein>
    <recommendedName>
        <fullName evidence="7">tRNA (guanine-N(7)-)-methyltransferase</fullName>
        <ecNumber evidence="7">2.1.1.33</ecNumber>
    </recommendedName>
    <alternativeName>
        <fullName evidence="7">tRNA (guanine(46)-N(7))-methyltransferase</fullName>
    </alternativeName>
    <alternativeName>
        <fullName evidence="7">tRNA(m7G46)-methyltransferase</fullName>
    </alternativeName>
</protein>
<keyword evidence="4 7" id="KW-0808">Transferase</keyword>
<dbReference type="RefSeq" id="WP_348758809.1">
    <property type="nucleotide sequence ID" value="NZ_OZ026884.1"/>
</dbReference>
<evidence type="ECO:0000256" key="2">
    <source>
        <dbReference type="ARBA" id="ARBA00003015"/>
    </source>
</evidence>
<dbReference type="Pfam" id="PF02390">
    <property type="entry name" value="Methyltransf_4"/>
    <property type="match status" value="1"/>
</dbReference>
<accession>A0ABM9NF65</accession>
<reference evidence="8 9" key="1">
    <citation type="submission" date="2024-04" db="EMBL/GenBank/DDBJ databases">
        <authorList>
            <person name="Cremers G."/>
        </authorList>
    </citation>
    <scope>NUCLEOTIDE SEQUENCE [LARGE SCALE GENOMIC DNA]</scope>
    <source>
        <strain evidence="8">MeCH1-AG</strain>
    </source>
</reference>
<dbReference type="Gene3D" id="3.40.50.150">
    <property type="entry name" value="Vaccinia Virus protein VP39"/>
    <property type="match status" value="1"/>
</dbReference>
<dbReference type="InterPro" id="IPR055361">
    <property type="entry name" value="tRNA_methyltr_TrmB_bact"/>
</dbReference>
<keyword evidence="6 7" id="KW-0819">tRNA processing</keyword>
<evidence type="ECO:0000256" key="3">
    <source>
        <dbReference type="ARBA" id="ARBA00022603"/>
    </source>
</evidence>
<feature type="binding site" evidence="7">
    <location>
        <begin position="229"/>
        <end position="232"/>
    </location>
    <ligand>
        <name>substrate</name>
    </ligand>
</feature>
<keyword evidence="5 7" id="KW-0949">S-adenosyl-L-methionine</keyword>
<feature type="binding site" evidence="7">
    <location>
        <position position="191"/>
    </location>
    <ligand>
        <name>substrate</name>
    </ligand>
</feature>
<proteinExistence type="inferred from homology"/>